<feature type="domain" description="ABC transporter" evidence="8">
    <location>
        <begin position="315"/>
        <end position="564"/>
    </location>
</feature>
<evidence type="ECO:0000256" key="4">
    <source>
        <dbReference type="ARBA" id="ARBA00022475"/>
    </source>
</evidence>
<sequence>MDHLLDVRDLRVRFRIDKHSSVEAVKGVSFVVPRNSTVALVGESGSGKSVSSLAVMGLLPAGQALLDPASQILFAGRDLLALAPAARRRVCGKDIAMIFQEPMSSLNPVFSVGFQIGEVLRLHMGMNRAQARLRTLALLDEVGIPDPARKIDAYPNQLSGGQQQRVMIAMAIACAPQLLIADEPTTALDVTIQKQIIDLLARLQRERQMSVLFITHDLGLVGEIADSVVVMRHGEVREAGPVRQIFDRPQDAYTRALLHCRPPLDARPRRLPVIADYMNGELDGKPGGAGGAPAAVPAAAPDRVRGYLPGDDKVLVVENLSKSFFVREGWFGQREFQAVKNVSFTLARGKTLGVVGESGCGKTTVGLTLLRLHQASGGSAMFEGKDLLAMPAREYQAYKRRIQIIFQNPYASLNPRFTVGQILLEPMRIHRIGADDRERAASAHRLLDRVGLPAAAFHRYPHEFSGGQRQRIAIARCLTMQPEILVCDESVSALDVSVQAQVLNLLQDLQDEFGLSYIFISHDLAVVRYIADQVMVMHQGEVVELANSDELYRNPSHPYTRALLSAIPRGVAAAR</sequence>
<evidence type="ECO:0000259" key="8">
    <source>
        <dbReference type="PROSITE" id="PS50893"/>
    </source>
</evidence>
<dbReference type="Pfam" id="PF08352">
    <property type="entry name" value="oligo_HPY"/>
    <property type="match status" value="2"/>
</dbReference>
<dbReference type="PROSITE" id="PS50893">
    <property type="entry name" value="ABC_TRANSPORTER_2"/>
    <property type="match status" value="2"/>
</dbReference>
<dbReference type="Pfam" id="PF00005">
    <property type="entry name" value="ABC_tran"/>
    <property type="match status" value="2"/>
</dbReference>
<feature type="domain" description="ABC transporter" evidence="8">
    <location>
        <begin position="7"/>
        <end position="258"/>
    </location>
</feature>
<organism evidence="9 10">
    <name type="scientific">Rugamonas rubra</name>
    <dbReference type="NCBI Taxonomy" id="758825"/>
    <lineage>
        <taxon>Bacteria</taxon>
        <taxon>Pseudomonadati</taxon>
        <taxon>Pseudomonadota</taxon>
        <taxon>Betaproteobacteria</taxon>
        <taxon>Burkholderiales</taxon>
        <taxon>Oxalobacteraceae</taxon>
        <taxon>Telluria group</taxon>
        <taxon>Rugamonas</taxon>
    </lineage>
</organism>
<protein>
    <submittedName>
        <fullName evidence="9">Peptide/nickel transport system ATP-binding protein</fullName>
    </submittedName>
</protein>
<evidence type="ECO:0000313" key="9">
    <source>
        <dbReference type="EMBL" id="SFL98806.1"/>
    </source>
</evidence>
<proteinExistence type="inferred from homology"/>
<evidence type="ECO:0000256" key="5">
    <source>
        <dbReference type="ARBA" id="ARBA00022741"/>
    </source>
</evidence>
<comment type="subcellular location">
    <subcellularLocation>
        <location evidence="1">Cell inner membrane</location>
        <topology evidence="1">Peripheral membrane protein</topology>
    </subcellularLocation>
</comment>
<keyword evidence="7" id="KW-0472">Membrane</keyword>
<dbReference type="PROSITE" id="PS00211">
    <property type="entry name" value="ABC_TRANSPORTER_1"/>
    <property type="match status" value="2"/>
</dbReference>
<name>A0A1I4M6M9_9BURK</name>
<dbReference type="InterPro" id="IPR013563">
    <property type="entry name" value="Oligopep_ABC_C"/>
</dbReference>
<evidence type="ECO:0000313" key="10">
    <source>
        <dbReference type="Proteomes" id="UP000199470"/>
    </source>
</evidence>
<evidence type="ECO:0000256" key="7">
    <source>
        <dbReference type="ARBA" id="ARBA00023136"/>
    </source>
</evidence>
<dbReference type="InterPro" id="IPR050388">
    <property type="entry name" value="ABC_Ni/Peptide_Import"/>
</dbReference>
<dbReference type="InterPro" id="IPR027417">
    <property type="entry name" value="P-loop_NTPase"/>
</dbReference>
<reference evidence="9 10" key="1">
    <citation type="submission" date="2016-10" db="EMBL/GenBank/DDBJ databases">
        <authorList>
            <person name="de Groot N.N."/>
        </authorList>
    </citation>
    <scope>NUCLEOTIDE SEQUENCE [LARGE SCALE GENOMIC DNA]</scope>
    <source>
        <strain evidence="9 10">ATCC 43154</strain>
    </source>
</reference>
<gene>
    <name evidence="9" type="ORF">SAMN02982985_02275</name>
</gene>
<evidence type="ECO:0000256" key="2">
    <source>
        <dbReference type="ARBA" id="ARBA00005417"/>
    </source>
</evidence>
<keyword evidence="3" id="KW-0813">Transport</keyword>
<dbReference type="STRING" id="758825.SAMN02982985_02275"/>
<dbReference type="RefSeq" id="WP_093387577.1">
    <property type="nucleotide sequence ID" value="NZ_FOTW01000010.1"/>
</dbReference>
<keyword evidence="10" id="KW-1185">Reference proteome</keyword>
<dbReference type="OrthoDB" id="9802772at2"/>
<dbReference type="GO" id="GO:0015833">
    <property type="term" value="P:peptide transport"/>
    <property type="evidence" value="ECO:0007669"/>
    <property type="project" value="InterPro"/>
</dbReference>
<accession>A0A1I4M6M9</accession>
<dbReference type="InterPro" id="IPR017871">
    <property type="entry name" value="ABC_transporter-like_CS"/>
</dbReference>
<keyword evidence="6 9" id="KW-0067">ATP-binding</keyword>
<dbReference type="NCBIfam" id="NF007739">
    <property type="entry name" value="PRK10419.1"/>
    <property type="match status" value="2"/>
</dbReference>
<evidence type="ECO:0000256" key="6">
    <source>
        <dbReference type="ARBA" id="ARBA00022840"/>
    </source>
</evidence>
<evidence type="ECO:0000256" key="3">
    <source>
        <dbReference type="ARBA" id="ARBA00022448"/>
    </source>
</evidence>
<dbReference type="NCBIfam" id="NF008453">
    <property type="entry name" value="PRK11308.1"/>
    <property type="match status" value="2"/>
</dbReference>
<dbReference type="Gene3D" id="3.40.50.300">
    <property type="entry name" value="P-loop containing nucleotide triphosphate hydrolases"/>
    <property type="match status" value="2"/>
</dbReference>
<keyword evidence="5" id="KW-0547">Nucleotide-binding</keyword>
<dbReference type="AlphaFoldDB" id="A0A1I4M6M9"/>
<dbReference type="EMBL" id="FOTW01000010">
    <property type="protein sequence ID" value="SFL98806.1"/>
    <property type="molecule type" value="Genomic_DNA"/>
</dbReference>
<dbReference type="CDD" id="cd03257">
    <property type="entry name" value="ABC_NikE_OppD_transporters"/>
    <property type="match status" value="2"/>
</dbReference>
<dbReference type="GO" id="GO:0016887">
    <property type="term" value="F:ATP hydrolysis activity"/>
    <property type="evidence" value="ECO:0007669"/>
    <property type="project" value="InterPro"/>
</dbReference>
<comment type="similarity">
    <text evidence="2">Belongs to the ABC transporter superfamily.</text>
</comment>
<dbReference type="PANTHER" id="PTHR43297:SF2">
    <property type="entry name" value="DIPEPTIDE TRANSPORT ATP-BINDING PROTEIN DPPD"/>
    <property type="match status" value="1"/>
</dbReference>
<dbReference type="FunFam" id="3.40.50.300:FF:000016">
    <property type="entry name" value="Oligopeptide ABC transporter ATP-binding component"/>
    <property type="match status" value="2"/>
</dbReference>
<evidence type="ECO:0000256" key="1">
    <source>
        <dbReference type="ARBA" id="ARBA00004417"/>
    </source>
</evidence>
<dbReference type="SMART" id="SM00382">
    <property type="entry name" value="AAA"/>
    <property type="match status" value="2"/>
</dbReference>
<dbReference type="InterPro" id="IPR003439">
    <property type="entry name" value="ABC_transporter-like_ATP-bd"/>
</dbReference>
<dbReference type="GO" id="GO:0005524">
    <property type="term" value="F:ATP binding"/>
    <property type="evidence" value="ECO:0007669"/>
    <property type="project" value="UniProtKB-KW"/>
</dbReference>
<dbReference type="Proteomes" id="UP000199470">
    <property type="component" value="Unassembled WGS sequence"/>
</dbReference>
<keyword evidence="4" id="KW-1003">Cell membrane</keyword>
<dbReference type="GO" id="GO:0055085">
    <property type="term" value="P:transmembrane transport"/>
    <property type="evidence" value="ECO:0007669"/>
    <property type="project" value="UniProtKB-ARBA"/>
</dbReference>
<dbReference type="SUPFAM" id="SSF52540">
    <property type="entry name" value="P-loop containing nucleoside triphosphate hydrolases"/>
    <property type="match status" value="2"/>
</dbReference>
<dbReference type="GO" id="GO:0005886">
    <property type="term" value="C:plasma membrane"/>
    <property type="evidence" value="ECO:0007669"/>
    <property type="project" value="UniProtKB-SubCell"/>
</dbReference>
<dbReference type="InterPro" id="IPR003593">
    <property type="entry name" value="AAA+_ATPase"/>
</dbReference>
<dbReference type="PANTHER" id="PTHR43297">
    <property type="entry name" value="OLIGOPEPTIDE TRANSPORT ATP-BINDING PROTEIN APPD"/>
    <property type="match status" value="1"/>
</dbReference>